<proteinExistence type="predicted"/>
<gene>
    <name evidence="2" type="ORF">ERS852523_00971</name>
</gene>
<keyword evidence="1" id="KW-0732">Signal</keyword>
<feature type="signal peptide" evidence="1">
    <location>
        <begin position="1"/>
        <end position="21"/>
    </location>
</feature>
<name>A0A174LPI1_9FIRM</name>
<dbReference type="OrthoDB" id="9945803at2"/>
<accession>A0A174LPI1</accession>
<evidence type="ECO:0000256" key="1">
    <source>
        <dbReference type="SAM" id="SignalP"/>
    </source>
</evidence>
<dbReference type="Proteomes" id="UP000095712">
    <property type="component" value="Unassembled WGS sequence"/>
</dbReference>
<organism evidence="2 3">
    <name type="scientific">Blautia wexlerae</name>
    <dbReference type="NCBI Taxonomy" id="418240"/>
    <lineage>
        <taxon>Bacteria</taxon>
        <taxon>Bacillati</taxon>
        <taxon>Bacillota</taxon>
        <taxon>Clostridia</taxon>
        <taxon>Lachnospirales</taxon>
        <taxon>Lachnospiraceae</taxon>
        <taxon>Blautia</taxon>
    </lineage>
</organism>
<evidence type="ECO:0000313" key="3">
    <source>
        <dbReference type="Proteomes" id="UP000095712"/>
    </source>
</evidence>
<dbReference type="AlphaFoldDB" id="A0A174LPI1"/>
<sequence length="252" mass="27773">MKKRLFIVLLVATISITGSQASFVLASSDSEPSAEQTSDEKSTFTFRDIQWWDTKTDAEKQLVAEGAEIQTAAFEDNILRMSGIDYANSTGAKDRVEGGGTVVRYSGLKVAGYTPSETEACYIYTLNDDGSINKDKDSAQFYFGWYTFESYDYADGEGVYNDLLQKLQSLYGDGAINSDDDYFTTSTWTDADNNQIRLLLGGKNKDYKYVTLGYIAAGADEKLDEMQAAVDAENIASEAADREKNKKDVSGL</sequence>
<protein>
    <submittedName>
        <fullName evidence="2">Uncharacterized protein</fullName>
    </submittedName>
</protein>
<feature type="chain" id="PRO_5039671608" evidence="1">
    <location>
        <begin position="22"/>
        <end position="252"/>
    </location>
</feature>
<evidence type="ECO:0000313" key="2">
    <source>
        <dbReference type="EMBL" id="CUP23665.1"/>
    </source>
</evidence>
<dbReference type="EMBL" id="CZAW01000008">
    <property type="protein sequence ID" value="CUP23665.1"/>
    <property type="molecule type" value="Genomic_DNA"/>
</dbReference>
<reference evidence="2 3" key="1">
    <citation type="submission" date="2015-09" db="EMBL/GenBank/DDBJ databases">
        <authorList>
            <consortium name="Pathogen Informatics"/>
        </authorList>
    </citation>
    <scope>NUCLEOTIDE SEQUENCE [LARGE SCALE GENOMIC DNA]</scope>
    <source>
        <strain evidence="2 3">2789STDY5834911</strain>
    </source>
</reference>
<dbReference type="RefSeq" id="WP_055149883.1">
    <property type="nucleotide sequence ID" value="NZ_CZAW01000008.1"/>
</dbReference>